<evidence type="ECO:0000313" key="3">
    <source>
        <dbReference type="Proteomes" id="UP000823388"/>
    </source>
</evidence>
<keyword evidence="3" id="KW-1185">Reference proteome</keyword>
<organism evidence="2 3">
    <name type="scientific">Panicum virgatum</name>
    <name type="common">Blackwell switchgrass</name>
    <dbReference type="NCBI Taxonomy" id="38727"/>
    <lineage>
        <taxon>Eukaryota</taxon>
        <taxon>Viridiplantae</taxon>
        <taxon>Streptophyta</taxon>
        <taxon>Embryophyta</taxon>
        <taxon>Tracheophyta</taxon>
        <taxon>Spermatophyta</taxon>
        <taxon>Magnoliopsida</taxon>
        <taxon>Liliopsida</taxon>
        <taxon>Poales</taxon>
        <taxon>Poaceae</taxon>
        <taxon>PACMAD clade</taxon>
        <taxon>Panicoideae</taxon>
        <taxon>Panicodae</taxon>
        <taxon>Paniceae</taxon>
        <taxon>Panicinae</taxon>
        <taxon>Panicum</taxon>
        <taxon>Panicum sect. Hiantes</taxon>
    </lineage>
</organism>
<evidence type="ECO:0000256" key="1">
    <source>
        <dbReference type="SAM" id="MobiDB-lite"/>
    </source>
</evidence>
<gene>
    <name evidence="2" type="ORF">PVAP13_8NG301900</name>
</gene>
<dbReference type="Proteomes" id="UP000823388">
    <property type="component" value="Chromosome 8N"/>
</dbReference>
<reference evidence="2" key="1">
    <citation type="submission" date="2020-05" db="EMBL/GenBank/DDBJ databases">
        <title>WGS assembly of Panicum virgatum.</title>
        <authorList>
            <person name="Lovell J.T."/>
            <person name="Jenkins J."/>
            <person name="Shu S."/>
            <person name="Juenger T.E."/>
            <person name="Schmutz J."/>
        </authorList>
    </citation>
    <scope>NUCLEOTIDE SEQUENCE</scope>
    <source>
        <strain evidence="2">AP13</strain>
    </source>
</reference>
<proteinExistence type="predicted"/>
<dbReference type="AlphaFoldDB" id="A0A8T0PC05"/>
<comment type="caution">
    <text evidence="2">The sequence shown here is derived from an EMBL/GenBank/DDBJ whole genome shotgun (WGS) entry which is preliminary data.</text>
</comment>
<sequence>MLSDSEKLAGTRLLQQQERGATSWPRGEPAPGPAGPSVACNGLCWDARRLAAANTNPRVPITEWSVIWEDGCIIVPIGATQGPLRVHELSSGKSRRVVEAVRWARMSRRRSPTTAAGRFSSAAAHPDPSITSVFYL</sequence>
<accession>A0A8T0PC05</accession>
<feature type="region of interest" description="Disordered" evidence="1">
    <location>
        <begin position="17"/>
        <end position="37"/>
    </location>
</feature>
<dbReference type="EMBL" id="CM029052">
    <property type="protein sequence ID" value="KAG2559363.1"/>
    <property type="molecule type" value="Genomic_DNA"/>
</dbReference>
<evidence type="ECO:0000313" key="2">
    <source>
        <dbReference type="EMBL" id="KAG2559363.1"/>
    </source>
</evidence>
<name>A0A8T0PC05_PANVG</name>
<protein>
    <submittedName>
        <fullName evidence="2">Uncharacterized protein</fullName>
    </submittedName>
</protein>